<dbReference type="CDD" id="cd16917">
    <property type="entry name" value="HATPase_UhpB-NarQ-NarX-like"/>
    <property type="match status" value="1"/>
</dbReference>
<sequence length="223" mass="23348">MSLSELIDQPAAEPSDDLLRVRQEERRRLSCDLHDTLGPALAGIRLRLDTAAALLSHDPEACRLVAAAAQEIARTATEVRRIIDDLGPSDLLHAGLTGALRHLAARLGEGGGLAIALDVPERAPRLPPSLEAAAYRIAAESLTNTVKHAAASQATVRLASEGDQVVLEVTDDGVGPPRARPGGHGLPSMARRAEEVGGRCDVLPRGDGRPGTVVRTVLPGPVP</sequence>
<dbReference type="Gene3D" id="1.20.5.1930">
    <property type="match status" value="1"/>
</dbReference>
<comment type="caution">
    <text evidence="5">The sequence shown here is derived from an EMBL/GenBank/DDBJ whole genome shotgun (WGS) entry which is preliminary data.</text>
</comment>
<reference evidence="6" key="1">
    <citation type="journal article" date="2019" name="Int. J. Syst. Evol. Microbiol.">
        <title>The Global Catalogue of Microorganisms (GCM) 10K type strain sequencing project: providing services to taxonomists for standard genome sequencing and annotation.</title>
        <authorList>
            <consortium name="The Broad Institute Genomics Platform"/>
            <consortium name="The Broad Institute Genome Sequencing Center for Infectious Disease"/>
            <person name="Wu L."/>
            <person name="Ma J."/>
        </authorList>
    </citation>
    <scope>NUCLEOTIDE SEQUENCE [LARGE SCALE GENOMIC DNA]</scope>
    <source>
        <strain evidence="6">CGMCC 4.7132</strain>
    </source>
</reference>
<name>A0ABV9CJZ2_9ACTN</name>
<dbReference type="SUPFAM" id="SSF55874">
    <property type="entry name" value="ATPase domain of HSP90 chaperone/DNA topoisomerase II/histidine kinase"/>
    <property type="match status" value="1"/>
</dbReference>
<evidence type="ECO:0000256" key="2">
    <source>
        <dbReference type="ARBA" id="ARBA00022777"/>
    </source>
</evidence>
<protein>
    <submittedName>
        <fullName evidence="5">Sensor histidine kinase</fullName>
    </submittedName>
</protein>
<dbReference type="GO" id="GO:0016301">
    <property type="term" value="F:kinase activity"/>
    <property type="evidence" value="ECO:0007669"/>
    <property type="project" value="UniProtKB-KW"/>
</dbReference>
<keyword evidence="3" id="KW-0902">Two-component regulatory system</keyword>
<dbReference type="PANTHER" id="PTHR24421">
    <property type="entry name" value="NITRATE/NITRITE SENSOR PROTEIN NARX-RELATED"/>
    <property type="match status" value="1"/>
</dbReference>
<evidence type="ECO:0000256" key="1">
    <source>
        <dbReference type="ARBA" id="ARBA00022679"/>
    </source>
</evidence>
<dbReference type="InterPro" id="IPR003594">
    <property type="entry name" value="HATPase_dom"/>
</dbReference>
<keyword evidence="6" id="KW-1185">Reference proteome</keyword>
<organism evidence="5 6">
    <name type="scientific">Sphaerisporangium dianthi</name>
    <dbReference type="NCBI Taxonomy" id="1436120"/>
    <lineage>
        <taxon>Bacteria</taxon>
        <taxon>Bacillati</taxon>
        <taxon>Actinomycetota</taxon>
        <taxon>Actinomycetes</taxon>
        <taxon>Streptosporangiales</taxon>
        <taxon>Streptosporangiaceae</taxon>
        <taxon>Sphaerisporangium</taxon>
    </lineage>
</organism>
<dbReference type="Pfam" id="PF02518">
    <property type="entry name" value="HATPase_c"/>
    <property type="match status" value="1"/>
</dbReference>
<evidence type="ECO:0000259" key="4">
    <source>
        <dbReference type="SMART" id="SM00387"/>
    </source>
</evidence>
<evidence type="ECO:0000256" key="3">
    <source>
        <dbReference type="ARBA" id="ARBA00023012"/>
    </source>
</evidence>
<dbReference type="InterPro" id="IPR036890">
    <property type="entry name" value="HATPase_C_sf"/>
</dbReference>
<dbReference type="InterPro" id="IPR050482">
    <property type="entry name" value="Sensor_HK_TwoCompSys"/>
</dbReference>
<evidence type="ECO:0000313" key="6">
    <source>
        <dbReference type="Proteomes" id="UP001596004"/>
    </source>
</evidence>
<dbReference type="Proteomes" id="UP001596004">
    <property type="component" value="Unassembled WGS sequence"/>
</dbReference>
<proteinExistence type="predicted"/>
<dbReference type="SMART" id="SM00387">
    <property type="entry name" value="HATPase_c"/>
    <property type="match status" value="1"/>
</dbReference>
<dbReference type="RefSeq" id="WP_380842011.1">
    <property type="nucleotide sequence ID" value="NZ_JBHSFP010000013.1"/>
</dbReference>
<keyword evidence="1" id="KW-0808">Transferase</keyword>
<feature type="domain" description="Histidine kinase/HSP90-like ATPase" evidence="4">
    <location>
        <begin position="129"/>
        <end position="222"/>
    </location>
</feature>
<evidence type="ECO:0000313" key="5">
    <source>
        <dbReference type="EMBL" id="MFC4533027.1"/>
    </source>
</evidence>
<gene>
    <name evidence="5" type="ORF">ACFO60_19795</name>
</gene>
<dbReference type="Pfam" id="PF07730">
    <property type="entry name" value="HisKA_3"/>
    <property type="match status" value="1"/>
</dbReference>
<keyword evidence="2 5" id="KW-0418">Kinase</keyword>
<dbReference type="InterPro" id="IPR011712">
    <property type="entry name" value="Sig_transdc_His_kin_sub3_dim/P"/>
</dbReference>
<accession>A0ABV9CJZ2</accession>
<dbReference type="Gene3D" id="3.30.565.10">
    <property type="entry name" value="Histidine kinase-like ATPase, C-terminal domain"/>
    <property type="match status" value="1"/>
</dbReference>
<dbReference type="EMBL" id="JBHSFP010000013">
    <property type="protein sequence ID" value="MFC4533027.1"/>
    <property type="molecule type" value="Genomic_DNA"/>
</dbReference>